<dbReference type="EMBL" id="LAZR01018564">
    <property type="protein sequence ID" value="KKL95912.1"/>
    <property type="molecule type" value="Genomic_DNA"/>
</dbReference>
<name>A0A0F9J9Z6_9ZZZZ</name>
<organism evidence="1">
    <name type="scientific">marine sediment metagenome</name>
    <dbReference type="NCBI Taxonomy" id="412755"/>
    <lineage>
        <taxon>unclassified sequences</taxon>
        <taxon>metagenomes</taxon>
        <taxon>ecological metagenomes</taxon>
    </lineage>
</organism>
<gene>
    <name evidence="1" type="ORF">LCGC14_1849850</name>
</gene>
<accession>A0A0F9J9Z6</accession>
<reference evidence="1" key="1">
    <citation type="journal article" date="2015" name="Nature">
        <title>Complex archaea that bridge the gap between prokaryotes and eukaryotes.</title>
        <authorList>
            <person name="Spang A."/>
            <person name="Saw J.H."/>
            <person name="Jorgensen S.L."/>
            <person name="Zaremba-Niedzwiedzka K."/>
            <person name="Martijn J."/>
            <person name="Lind A.E."/>
            <person name="van Eijk R."/>
            <person name="Schleper C."/>
            <person name="Guy L."/>
            <person name="Ettema T.J."/>
        </authorList>
    </citation>
    <scope>NUCLEOTIDE SEQUENCE</scope>
</reference>
<dbReference type="AlphaFoldDB" id="A0A0F9J9Z6"/>
<proteinExistence type="predicted"/>
<comment type="caution">
    <text evidence="1">The sequence shown here is derived from an EMBL/GenBank/DDBJ whole genome shotgun (WGS) entry which is preliminary data.</text>
</comment>
<sequence length="88" mass="10073">MATLREILAAREEGEEEVEVEVLWTPRAPWGGDTFRIGGKLYRYATKRETADFVVESDYGDVALRRLTRKELREARIDSKGERTSPDG</sequence>
<evidence type="ECO:0000313" key="1">
    <source>
        <dbReference type="EMBL" id="KKL95912.1"/>
    </source>
</evidence>
<protein>
    <submittedName>
        <fullName evidence="1">Uncharacterized protein</fullName>
    </submittedName>
</protein>